<reference evidence="2 3" key="1">
    <citation type="submission" date="2024-09" db="EMBL/GenBank/DDBJ databases">
        <title>Laminarin stimulates single cell rates of sulfate reduction while oxygen inhibits transcriptomic activity in coastal marine sediment.</title>
        <authorList>
            <person name="Lindsay M."/>
            <person name="Orcutt B."/>
            <person name="Emerson D."/>
            <person name="Stepanauskas R."/>
            <person name="D'Angelo T."/>
        </authorList>
    </citation>
    <scope>NUCLEOTIDE SEQUENCE [LARGE SCALE GENOMIC DNA]</scope>
    <source>
        <strain evidence="2">SAG AM-311-K15</strain>
    </source>
</reference>
<dbReference type="Pfam" id="PF01712">
    <property type="entry name" value="dNK"/>
    <property type="match status" value="1"/>
</dbReference>
<dbReference type="PANTHER" id="PTHR10513">
    <property type="entry name" value="DEOXYNUCLEOSIDE KINASE"/>
    <property type="match status" value="1"/>
</dbReference>
<dbReference type="InterPro" id="IPR002624">
    <property type="entry name" value="DCK/DGK"/>
</dbReference>
<gene>
    <name evidence="2" type="ORF">ACFL27_20545</name>
</gene>
<dbReference type="PIRSF" id="PIRSF000705">
    <property type="entry name" value="DNK"/>
    <property type="match status" value="1"/>
</dbReference>
<dbReference type="Gene3D" id="3.40.50.300">
    <property type="entry name" value="P-loop containing nucleotide triphosphate hydrolases"/>
    <property type="match status" value="1"/>
</dbReference>
<comment type="caution">
    <text evidence="2">The sequence shown here is derived from an EMBL/GenBank/DDBJ whole genome shotgun (WGS) entry which is preliminary data.</text>
</comment>
<dbReference type="Proteomes" id="UP001594351">
    <property type="component" value="Unassembled WGS sequence"/>
</dbReference>
<dbReference type="InterPro" id="IPR050566">
    <property type="entry name" value="Deoxyribonucleoside_kinase"/>
</dbReference>
<protein>
    <submittedName>
        <fullName evidence="2">Deoxynucleoside kinase</fullName>
    </submittedName>
</protein>
<sequence length="225" mass="26673">MKYRFIAIDGPMSSGKTDLTEVLGKHYRGRTVLDERDNNPFLELFYQDPERYAFQCQIFYLFNRYHQLVAIKQYDLFHQVVLCDYLFERDRLYAHVLLNDSELNLYDKIFSLLVGRVPKPDLVMVLQVSDNILWRRLRKLKKRDDYLFTKEFVFSINQAYNQFFYNYDASPLLILNVEAWDQIVQQADIQAIVHHIETLKGGRTYISPISSLGSLFGDRDERSSS</sequence>
<proteinExistence type="predicted"/>
<accession>A0ABV6Z2B5</accession>
<dbReference type="PANTHER" id="PTHR10513:SF46">
    <property type="entry name" value="DEOXYGUANOSINE KINASE"/>
    <property type="match status" value="1"/>
</dbReference>
<dbReference type="SUPFAM" id="SSF52540">
    <property type="entry name" value="P-loop containing nucleoside triphosphate hydrolases"/>
    <property type="match status" value="1"/>
</dbReference>
<dbReference type="InterPro" id="IPR031314">
    <property type="entry name" value="DNK_dom"/>
</dbReference>
<evidence type="ECO:0000313" key="2">
    <source>
        <dbReference type="EMBL" id="MFC1852594.1"/>
    </source>
</evidence>
<dbReference type="GO" id="GO:0016301">
    <property type="term" value="F:kinase activity"/>
    <property type="evidence" value="ECO:0007669"/>
    <property type="project" value="UniProtKB-KW"/>
</dbReference>
<dbReference type="InterPro" id="IPR027417">
    <property type="entry name" value="P-loop_NTPase"/>
</dbReference>
<keyword evidence="2" id="KW-0808">Transferase</keyword>
<dbReference type="EMBL" id="JBHPBY010000336">
    <property type="protein sequence ID" value="MFC1852594.1"/>
    <property type="molecule type" value="Genomic_DNA"/>
</dbReference>
<name>A0ABV6Z2B5_UNCC1</name>
<keyword evidence="3" id="KW-1185">Reference proteome</keyword>
<organism evidence="2 3">
    <name type="scientific">candidate division CSSED10-310 bacterium</name>
    <dbReference type="NCBI Taxonomy" id="2855610"/>
    <lineage>
        <taxon>Bacteria</taxon>
        <taxon>Bacteria division CSSED10-310</taxon>
    </lineage>
</organism>
<evidence type="ECO:0000259" key="1">
    <source>
        <dbReference type="Pfam" id="PF01712"/>
    </source>
</evidence>
<feature type="domain" description="Deoxynucleoside kinase" evidence="1">
    <location>
        <begin position="6"/>
        <end position="198"/>
    </location>
</feature>
<keyword evidence="2" id="KW-0418">Kinase</keyword>
<evidence type="ECO:0000313" key="3">
    <source>
        <dbReference type="Proteomes" id="UP001594351"/>
    </source>
</evidence>